<name>A0ABS3DLG3_9BACT</name>
<evidence type="ECO:0000313" key="2">
    <source>
        <dbReference type="EMBL" id="MBN8232151.1"/>
    </source>
</evidence>
<gene>
    <name evidence="2" type="ORF">JYK02_32010</name>
</gene>
<comment type="caution">
    <text evidence="2">The sequence shown here is derived from an EMBL/GenBank/DDBJ whole genome shotgun (WGS) entry which is preliminary data.</text>
</comment>
<keyword evidence="3" id="KW-1185">Reference proteome</keyword>
<proteinExistence type="predicted"/>
<accession>A0ABS3DLG3</accession>
<protein>
    <submittedName>
        <fullName evidence="2">Uncharacterized protein</fullName>
    </submittedName>
</protein>
<dbReference type="RefSeq" id="WP_207056691.1">
    <property type="nucleotide sequence ID" value="NZ_JAFIMU010000010.1"/>
</dbReference>
<sequence>MSTTRPWPFLGVAILSGAIGFGTAAVLGPGEGSAVRSDALARQEARLEEALRKLEACQPTSDGPPLRATVAVDTSGLREEIRQILKEELRAATSAPTPAAPEPKLPEPTPESMAAFSQGSALVEKAVATGRWSEAQRAELRPLLSQLTAEQRQEVIRTLVVNINSGKVKVDVVGAPF</sequence>
<evidence type="ECO:0000256" key="1">
    <source>
        <dbReference type="SAM" id="MobiDB-lite"/>
    </source>
</evidence>
<feature type="compositionally biased region" description="Pro residues" evidence="1">
    <location>
        <begin position="98"/>
        <end position="109"/>
    </location>
</feature>
<organism evidence="2 3">
    <name type="scientific">Corallococcus macrosporus</name>
    <dbReference type="NCBI Taxonomy" id="35"/>
    <lineage>
        <taxon>Bacteria</taxon>
        <taxon>Pseudomonadati</taxon>
        <taxon>Myxococcota</taxon>
        <taxon>Myxococcia</taxon>
        <taxon>Myxococcales</taxon>
        <taxon>Cystobacterineae</taxon>
        <taxon>Myxococcaceae</taxon>
        <taxon>Corallococcus</taxon>
    </lineage>
</organism>
<dbReference type="Proteomes" id="UP000664052">
    <property type="component" value="Unassembled WGS sequence"/>
</dbReference>
<evidence type="ECO:0000313" key="3">
    <source>
        <dbReference type="Proteomes" id="UP000664052"/>
    </source>
</evidence>
<reference evidence="2 3" key="1">
    <citation type="submission" date="2021-02" db="EMBL/GenBank/DDBJ databases">
        <title>De Novo genome assembly of isolated myxobacteria.</title>
        <authorList>
            <person name="Stevens D.C."/>
        </authorList>
    </citation>
    <scope>NUCLEOTIDE SEQUENCE [LARGE SCALE GENOMIC DNA]</scope>
    <source>
        <strain evidence="2 3">ATCC 29039</strain>
    </source>
</reference>
<dbReference type="EMBL" id="JAFIMU010000010">
    <property type="protein sequence ID" value="MBN8232151.1"/>
    <property type="molecule type" value="Genomic_DNA"/>
</dbReference>
<feature type="region of interest" description="Disordered" evidence="1">
    <location>
        <begin position="90"/>
        <end position="118"/>
    </location>
</feature>